<protein>
    <recommendedName>
        <fullName evidence="4">Nudix hydrolase domain-containing protein</fullName>
    </recommendedName>
</protein>
<dbReference type="AlphaFoldDB" id="A0ABD2IP61"/>
<comment type="caution">
    <text evidence="2">The sequence shown here is derived from an EMBL/GenBank/DDBJ whole genome shotgun (WGS) entry which is preliminary data.</text>
</comment>
<name>A0ABD2IP61_HETSC</name>
<evidence type="ECO:0000313" key="2">
    <source>
        <dbReference type="EMBL" id="KAL3081847.1"/>
    </source>
</evidence>
<feature type="compositionally biased region" description="Pro residues" evidence="1">
    <location>
        <begin position="76"/>
        <end position="87"/>
    </location>
</feature>
<keyword evidence="3" id="KW-1185">Reference proteome</keyword>
<dbReference type="EMBL" id="JBICCN010000261">
    <property type="protein sequence ID" value="KAL3081847.1"/>
    <property type="molecule type" value="Genomic_DNA"/>
</dbReference>
<organism evidence="2 3">
    <name type="scientific">Heterodera schachtii</name>
    <name type="common">Sugarbeet cyst nematode worm</name>
    <name type="synonym">Tylenchus schachtii</name>
    <dbReference type="NCBI Taxonomy" id="97005"/>
    <lineage>
        <taxon>Eukaryota</taxon>
        <taxon>Metazoa</taxon>
        <taxon>Ecdysozoa</taxon>
        <taxon>Nematoda</taxon>
        <taxon>Chromadorea</taxon>
        <taxon>Rhabditida</taxon>
        <taxon>Tylenchina</taxon>
        <taxon>Tylenchomorpha</taxon>
        <taxon>Tylenchoidea</taxon>
        <taxon>Heteroderidae</taxon>
        <taxon>Heteroderinae</taxon>
        <taxon>Heterodera</taxon>
    </lineage>
</organism>
<accession>A0ABD2IP61</accession>
<evidence type="ECO:0008006" key="4">
    <source>
        <dbReference type="Google" id="ProtNLM"/>
    </source>
</evidence>
<gene>
    <name evidence="2" type="ORF">niasHS_012295</name>
</gene>
<evidence type="ECO:0000256" key="1">
    <source>
        <dbReference type="SAM" id="MobiDB-lite"/>
    </source>
</evidence>
<feature type="region of interest" description="Disordered" evidence="1">
    <location>
        <begin position="62"/>
        <end position="87"/>
    </location>
</feature>
<evidence type="ECO:0000313" key="3">
    <source>
        <dbReference type="Proteomes" id="UP001620645"/>
    </source>
</evidence>
<dbReference type="PANTHER" id="PTHR21459">
    <property type="entry name" value="PROTEIN CBG08968"/>
    <property type="match status" value="1"/>
</dbReference>
<dbReference type="PANTHER" id="PTHR21459:SF2">
    <property type="entry name" value="PROTEIN CBG08968"/>
    <property type="match status" value="1"/>
</dbReference>
<reference evidence="2 3" key="1">
    <citation type="submission" date="2024-10" db="EMBL/GenBank/DDBJ databases">
        <authorList>
            <person name="Kim D."/>
        </authorList>
    </citation>
    <scope>NUCLEOTIDE SEQUENCE [LARGE SCALE GENOMIC DNA]</scope>
    <source>
        <strain evidence="2">Taebaek</strain>
    </source>
</reference>
<proteinExistence type="predicted"/>
<sequence length="243" mass="27767">MPKSNNKRGRMSPTLDEQDDILLRLDRLETLIKTAPTSNSSIIERLERLESLVQKLVDGKVVGEGPNRSADHTPTSNPPPWGQPPPHLQGMVTQMVSNAVMESEEIIAKSKRAVLEKVPEQIDATVLVREIAEECGITAEVKFEQIHRHPKTPTGKNRIIKIPFSDKKYRGIFLKSFRKKLLKINKYPKNISVRRDLTRSELNVLYDLRRKAYAMNQSENLYKYVVIDLAIVTLNSPRPLRTH</sequence>
<dbReference type="Proteomes" id="UP001620645">
    <property type="component" value="Unassembled WGS sequence"/>
</dbReference>